<dbReference type="Gene3D" id="2.40.50.140">
    <property type="entry name" value="Nucleic acid-binding proteins"/>
    <property type="match status" value="1"/>
</dbReference>
<feature type="region of interest" description="Disordered" evidence="1">
    <location>
        <begin position="111"/>
        <end position="170"/>
    </location>
</feature>
<feature type="compositionally biased region" description="Basic and acidic residues" evidence="1">
    <location>
        <begin position="111"/>
        <end position="123"/>
    </location>
</feature>
<dbReference type="InterPro" id="IPR012340">
    <property type="entry name" value="NA-bd_OB-fold"/>
</dbReference>
<dbReference type="SUPFAM" id="SSF50249">
    <property type="entry name" value="Nucleic acid-binding proteins"/>
    <property type="match status" value="1"/>
</dbReference>
<feature type="domain" description="CSD" evidence="2">
    <location>
        <begin position="13"/>
        <end position="86"/>
    </location>
</feature>
<reference evidence="3" key="1">
    <citation type="journal article" date="2020" name="Nature">
        <title>Giant virus diversity and host interactions through global metagenomics.</title>
        <authorList>
            <person name="Schulz F."/>
            <person name="Roux S."/>
            <person name="Paez-Espino D."/>
            <person name="Jungbluth S."/>
            <person name="Walsh D.A."/>
            <person name="Denef V.J."/>
            <person name="McMahon K.D."/>
            <person name="Konstantinidis K.T."/>
            <person name="Eloe-Fadrosh E.A."/>
            <person name="Kyrpides N.C."/>
            <person name="Woyke T."/>
        </authorList>
    </citation>
    <scope>NUCLEOTIDE SEQUENCE</scope>
    <source>
        <strain evidence="3">GVMAG-M-3300019093-7</strain>
    </source>
</reference>
<evidence type="ECO:0000256" key="1">
    <source>
        <dbReference type="SAM" id="MobiDB-lite"/>
    </source>
</evidence>
<dbReference type="EMBL" id="MN739261">
    <property type="protein sequence ID" value="QHS96007.1"/>
    <property type="molecule type" value="Genomic_DNA"/>
</dbReference>
<dbReference type="GO" id="GO:0003676">
    <property type="term" value="F:nucleic acid binding"/>
    <property type="evidence" value="ECO:0007669"/>
    <property type="project" value="InterPro"/>
</dbReference>
<protein>
    <recommendedName>
        <fullName evidence="2">CSD domain-containing protein</fullName>
    </recommendedName>
</protein>
<dbReference type="SMART" id="SM00357">
    <property type="entry name" value="CSP"/>
    <property type="match status" value="1"/>
</dbReference>
<evidence type="ECO:0000259" key="2">
    <source>
        <dbReference type="PROSITE" id="PS51857"/>
    </source>
</evidence>
<accession>A0A6C0BUJ5</accession>
<dbReference type="PROSITE" id="PS51857">
    <property type="entry name" value="CSD_2"/>
    <property type="match status" value="1"/>
</dbReference>
<proteinExistence type="predicted"/>
<sequence length="170" mass="18745">MSSDTLVTASGDRFIGRVKWFNNKAGYGFITVTTGPKEGSDIFVHHSGISVVSEQYKYLVQGEYIEFSIDLLKDSAHELQAVKVSGINGGKLMCETRREFRQTRVSVKSDGKEELSETVKLTRPESMAVPRSVRAPKPRGAGPREGSDWSVVRGAGKQSRPRKPLASKDE</sequence>
<feature type="compositionally biased region" description="Basic residues" evidence="1">
    <location>
        <begin position="159"/>
        <end position="170"/>
    </location>
</feature>
<organism evidence="3">
    <name type="scientific">viral metagenome</name>
    <dbReference type="NCBI Taxonomy" id="1070528"/>
    <lineage>
        <taxon>unclassified sequences</taxon>
        <taxon>metagenomes</taxon>
        <taxon>organismal metagenomes</taxon>
    </lineage>
</organism>
<dbReference type="Pfam" id="PF00313">
    <property type="entry name" value="CSD"/>
    <property type="match status" value="1"/>
</dbReference>
<dbReference type="AlphaFoldDB" id="A0A6C0BUJ5"/>
<name>A0A6C0BUJ5_9ZZZZ</name>
<dbReference type="PANTHER" id="PTHR46565:SF20">
    <property type="entry name" value="COLD SHOCK DOMAIN-CONTAINING PROTEIN 4"/>
    <property type="match status" value="1"/>
</dbReference>
<dbReference type="InterPro" id="IPR002059">
    <property type="entry name" value="CSP_DNA-bd"/>
</dbReference>
<dbReference type="InterPro" id="IPR011129">
    <property type="entry name" value="CSD"/>
</dbReference>
<dbReference type="CDD" id="cd04458">
    <property type="entry name" value="CSP_CDS"/>
    <property type="match status" value="1"/>
</dbReference>
<evidence type="ECO:0000313" key="3">
    <source>
        <dbReference type="EMBL" id="QHS96007.1"/>
    </source>
</evidence>
<dbReference type="PANTHER" id="PTHR46565">
    <property type="entry name" value="COLD SHOCK DOMAIN PROTEIN 2"/>
    <property type="match status" value="1"/>
</dbReference>